<evidence type="ECO:0000259" key="6">
    <source>
        <dbReference type="PROSITE" id="PS50110"/>
    </source>
</evidence>
<accession>A0ABX8ELH3</accession>
<reference evidence="7 8" key="1">
    <citation type="submission" date="2021-05" db="EMBL/GenBank/DDBJ databases">
        <title>Complete genome of Nocardioides aquaticus KCTC 9944T isolated from meromictic and hypersaline Ekho Lake, Antarctica.</title>
        <authorList>
            <person name="Hwang K."/>
            <person name="Kim K.M."/>
            <person name="Choe H."/>
        </authorList>
    </citation>
    <scope>NUCLEOTIDE SEQUENCE [LARGE SCALE GENOMIC DNA]</scope>
    <source>
        <strain evidence="7 8">KCTC 9944</strain>
    </source>
</reference>
<dbReference type="Proteomes" id="UP000679307">
    <property type="component" value="Chromosome"/>
</dbReference>
<organism evidence="7 8">
    <name type="scientific">Nocardioides aquaticus</name>
    <dbReference type="NCBI Taxonomy" id="160826"/>
    <lineage>
        <taxon>Bacteria</taxon>
        <taxon>Bacillati</taxon>
        <taxon>Actinomycetota</taxon>
        <taxon>Actinomycetes</taxon>
        <taxon>Propionibacteriales</taxon>
        <taxon>Nocardioidaceae</taxon>
        <taxon>Nocardioides</taxon>
    </lineage>
</organism>
<evidence type="ECO:0000259" key="5">
    <source>
        <dbReference type="PROSITE" id="PS50043"/>
    </source>
</evidence>
<dbReference type="InterPro" id="IPR011006">
    <property type="entry name" value="CheY-like_superfamily"/>
</dbReference>
<dbReference type="SUPFAM" id="SSF52172">
    <property type="entry name" value="CheY-like"/>
    <property type="match status" value="1"/>
</dbReference>
<evidence type="ECO:0000313" key="8">
    <source>
        <dbReference type="Proteomes" id="UP000679307"/>
    </source>
</evidence>
<dbReference type="Pfam" id="PF00196">
    <property type="entry name" value="GerE"/>
    <property type="match status" value="1"/>
</dbReference>
<feature type="modified residue" description="4-aspartylphosphate" evidence="4">
    <location>
        <position position="67"/>
    </location>
</feature>
<dbReference type="PROSITE" id="PS50110">
    <property type="entry name" value="RESPONSE_REGULATORY"/>
    <property type="match status" value="1"/>
</dbReference>
<dbReference type="EMBL" id="CP075371">
    <property type="protein sequence ID" value="QVT81388.1"/>
    <property type="molecule type" value="Genomic_DNA"/>
</dbReference>
<keyword evidence="2" id="KW-0238">DNA-binding</keyword>
<feature type="domain" description="Response regulatory" evidence="6">
    <location>
        <begin position="12"/>
        <end position="131"/>
    </location>
</feature>
<dbReference type="PANTHER" id="PTHR44688:SF16">
    <property type="entry name" value="DNA-BINDING TRANSCRIPTIONAL ACTIVATOR DEVR_DOSR"/>
    <property type="match status" value="1"/>
</dbReference>
<evidence type="ECO:0000256" key="4">
    <source>
        <dbReference type="PROSITE-ProRule" id="PRU00169"/>
    </source>
</evidence>
<evidence type="ECO:0000256" key="1">
    <source>
        <dbReference type="ARBA" id="ARBA00023015"/>
    </source>
</evidence>
<gene>
    <name evidence="7" type="primary">degU_4</name>
    <name evidence="7" type="ORF">ENKNEFLB_03797</name>
</gene>
<dbReference type="PANTHER" id="PTHR44688">
    <property type="entry name" value="DNA-BINDING TRANSCRIPTIONAL ACTIVATOR DEVR_DOSR"/>
    <property type="match status" value="1"/>
</dbReference>
<dbReference type="RefSeq" id="WP_214056769.1">
    <property type="nucleotide sequence ID" value="NZ_BAAAHS010000069.1"/>
</dbReference>
<dbReference type="CDD" id="cd06170">
    <property type="entry name" value="LuxR_C_like"/>
    <property type="match status" value="1"/>
</dbReference>
<dbReference type="Gene3D" id="1.10.10.10">
    <property type="entry name" value="Winged helix-like DNA-binding domain superfamily/Winged helix DNA-binding domain"/>
    <property type="match status" value="1"/>
</dbReference>
<name>A0ABX8ELH3_9ACTN</name>
<dbReference type="SUPFAM" id="SSF46894">
    <property type="entry name" value="C-terminal effector domain of the bipartite response regulators"/>
    <property type="match status" value="1"/>
</dbReference>
<keyword evidence="1" id="KW-0805">Transcription regulation</keyword>
<dbReference type="InterPro" id="IPR000792">
    <property type="entry name" value="Tscrpt_reg_LuxR_C"/>
</dbReference>
<proteinExistence type="predicted"/>
<dbReference type="Pfam" id="PF00072">
    <property type="entry name" value="Response_reg"/>
    <property type="match status" value="1"/>
</dbReference>
<keyword evidence="4" id="KW-0597">Phosphoprotein</keyword>
<evidence type="ECO:0000313" key="7">
    <source>
        <dbReference type="EMBL" id="QVT81388.1"/>
    </source>
</evidence>
<keyword evidence="3" id="KW-0804">Transcription</keyword>
<dbReference type="SMART" id="SM00421">
    <property type="entry name" value="HTH_LUXR"/>
    <property type="match status" value="1"/>
</dbReference>
<dbReference type="PROSITE" id="PS50043">
    <property type="entry name" value="HTH_LUXR_2"/>
    <property type="match status" value="1"/>
</dbReference>
<keyword evidence="8" id="KW-1185">Reference proteome</keyword>
<dbReference type="InterPro" id="IPR016032">
    <property type="entry name" value="Sig_transdc_resp-reg_C-effctor"/>
</dbReference>
<dbReference type="Gene3D" id="3.40.50.2300">
    <property type="match status" value="1"/>
</dbReference>
<dbReference type="PRINTS" id="PR00038">
    <property type="entry name" value="HTHLUXR"/>
</dbReference>
<feature type="domain" description="HTH luxR-type" evidence="5">
    <location>
        <begin position="159"/>
        <end position="224"/>
    </location>
</feature>
<dbReference type="SMART" id="SM00448">
    <property type="entry name" value="REC"/>
    <property type="match status" value="1"/>
</dbReference>
<protein>
    <submittedName>
        <fullName evidence="7">Transcriptional regulatory protein DegU</fullName>
    </submittedName>
</protein>
<dbReference type="InterPro" id="IPR001789">
    <property type="entry name" value="Sig_transdc_resp-reg_receiver"/>
</dbReference>
<dbReference type="InterPro" id="IPR036388">
    <property type="entry name" value="WH-like_DNA-bd_sf"/>
</dbReference>
<evidence type="ECO:0000256" key="3">
    <source>
        <dbReference type="ARBA" id="ARBA00023163"/>
    </source>
</evidence>
<sequence>MSTSGTARSDYRVVVLDDHALFAESLELALGVEQYTAIRPDPPKAGTSTRAAVQSVLKHRPDVVLLDLHLGDFGDSDALIRPLAEAGANVVIVSSTLDAARLGGCIQRGARAIVSKDRRLNEILAVVRRLRTGLPVLTAEERESLIAAWRRDRQESEVAMTRLDLLSNREREVLAHLMAGRSVREIAERKVVSEGTVRTQVKAVLAKLEVGSQLAAVGLAHRVGWRPPGDPADRVGDAT</sequence>
<evidence type="ECO:0000256" key="2">
    <source>
        <dbReference type="ARBA" id="ARBA00023125"/>
    </source>
</evidence>